<accession>A0ABT7SQC0</accession>
<dbReference type="Proteomes" id="UP001241056">
    <property type="component" value="Unassembled WGS sequence"/>
</dbReference>
<name>A0ABT7SQC0_9GAMM</name>
<proteinExistence type="predicted"/>
<evidence type="ECO:0000313" key="2">
    <source>
        <dbReference type="EMBL" id="MDM7858388.1"/>
    </source>
</evidence>
<keyword evidence="3" id="KW-1185">Reference proteome</keyword>
<evidence type="ECO:0000313" key="3">
    <source>
        <dbReference type="Proteomes" id="UP001241056"/>
    </source>
</evidence>
<dbReference type="Pfam" id="PF12836">
    <property type="entry name" value="HHH_3"/>
    <property type="match status" value="1"/>
</dbReference>
<evidence type="ECO:0000256" key="1">
    <source>
        <dbReference type="SAM" id="Phobius"/>
    </source>
</evidence>
<dbReference type="Gene3D" id="1.10.150.320">
    <property type="entry name" value="Photosystem II 12 kDa extrinsic protein"/>
    <property type="match status" value="1"/>
</dbReference>
<dbReference type="EMBL" id="JAUCDY010000010">
    <property type="protein sequence ID" value="MDM7858388.1"/>
    <property type="molecule type" value="Genomic_DNA"/>
</dbReference>
<reference evidence="2 3" key="1">
    <citation type="submission" date="2023-06" db="EMBL/GenBank/DDBJ databases">
        <title>Thiopseudomonas sp. CY1220 draft genome sequence.</title>
        <authorList>
            <person name="Zhao G."/>
            <person name="An M."/>
        </authorList>
    </citation>
    <scope>NUCLEOTIDE SEQUENCE [LARGE SCALE GENOMIC DNA]</scope>
    <source>
        <strain evidence="2 3">CY1220</strain>
    </source>
</reference>
<keyword evidence="1" id="KW-0472">Membrane</keyword>
<organism evidence="2 3">
    <name type="scientific">Thiopseudomonas acetoxidans</name>
    <dbReference type="NCBI Taxonomy" id="3041622"/>
    <lineage>
        <taxon>Bacteria</taxon>
        <taxon>Pseudomonadati</taxon>
        <taxon>Pseudomonadota</taxon>
        <taxon>Gammaproteobacteria</taxon>
        <taxon>Pseudomonadales</taxon>
        <taxon>Pseudomonadaceae</taxon>
        <taxon>Thiopseudomonas</taxon>
    </lineage>
</organism>
<dbReference type="SUPFAM" id="SSF47781">
    <property type="entry name" value="RuvA domain 2-like"/>
    <property type="match status" value="1"/>
</dbReference>
<sequence>MVFFNLGKKDKYGKQKRIEHRSKNLRISRTGGVALRQQAKVAGLTITANSNHGMRLSKQVGKGTQVALQNGRFVLRGRYGRGPMHLNLSKSGVSVSARNPLGTFNLTKPNRSSVKIAGVQLRGKKAANIQTIFILGMLLLPILQGLAQLLGFILQATGRALTHLWNWMTNLPQQFSDALIRRRNKKIKAHLSQSAQLFKPPVKQWTAAQLRAALLLMLTGWGRGLTAQEAAAHLDLYKQQRVTTQNAAPELNISATVLNEVAQQLETVRCAHQEHVFTDPYTLTALFAQQLLQSVTEQERIDAFLNTDDWVVAIDKRTVLQEALLEVFADFAQISFEAKGQHIIVPQATGAQTQHYTATTEHPNSAMFAQPTPADDGLINLNTASFEQLRTLPHIGFDRALDIMALRPISHLSQLRSIKGIGPARLADIQRAGVTL</sequence>
<comment type="caution">
    <text evidence="2">The sequence shown here is derived from an EMBL/GenBank/DDBJ whole genome shotgun (WGS) entry which is preliminary data.</text>
</comment>
<dbReference type="InterPro" id="IPR010994">
    <property type="entry name" value="RuvA_2-like"/>
</dbReference>
<keyword evidence="1" id="KW-1133">Transmembrane helix</keyword>
<protein>
    <submittedName>
        <fullName evidence="2">Helix-hairpin-helix domain-containing protein</fullName>
    </submittedName>
</protein>
<feature type="transmembrane region" description="Helical" evidence="1">
    <location>
        <begin position="132"/>
        <end position="154"/>
    </location>
</feature>
<keyword evidence="1" id="KW-0812">Transmembrane</keyword>
<gene>
    <name evidence="2" type="ORF">QEZ41_08890</name>
</gene>
<dbReference type="RefSeq" id="WP_289411119.1">
    <property type="nucleotide sequence ID" value="NZ_JAUCDY010000010.1"/>
</dbReference>